<proteinExistence type="predicted"/>
<evidence type="ECO:0000313" key="1">
    <source>
        <dbReference type="EMBL" id="MBL6079188.1"/>
    </source>
</evidence>
<accession>A0ABS1U3E0</accession>
<keyword evidence="2" id="KW-1185">Reference proteome</keyword>
<comment type="caution">
    <text evidence="1">The sequence shown here is derived from an EMBL/GenBank/DDBJ whole genome shotgun (WGS) entry which is preliminary data.</text>
</comment>
<dbReference type="Proteomes" id="UP000660885">
    <property type="component" value="Unassembled WGS sequence"/>
</dbReference>
<dbReference type="RefSeq" id="WP_202832434.1">
    <property type="nucleotide sequence ID" value="NZ_JAETWB010000005.1"/>
</dbReference>
<protein>
    <submittedName>
        <fullName evidence="1">Uncharacterized protein</fullName>
    </submittedName>
</protein>
<reference evidence="1 2" key="1">
    <citation type="submission" date="2021-01" db="EMBL/GenBank/DDBJ databases">
        <title>Belnapia mucosa sp. nov. and Belnapia arida sp. nov., isolated from the Tabernas Desert (Almeria, Spain).</title>
        <authorList>
            <person name="Molina-Menor E."/>
            <person name="Vidal-Verdu A."/>
            <person name="Calonge A."/>
            <person name="Satari L."/>
            <person name="Pereto J."/>
            <person name="Porcar M."/>
        </authorList>
    </citation>
    <scope>NUCLEOTIDE SEQUENCE [LARGE SCALE GENOMIC DNA]</scope>
    <source>
        <strain evidence="1 2">T18</strain>
    </source>
</reference>
<sequence length="62" mass="6624">MTTPIAEDFVAIRARLEAIRTEERGRAAEPAPLPQPRATPPADFYAWLTSGSLWSVGGAVTG</sequence>
<gene>
    <name evidence="1" type="ORF">JMJ56_14310</name>
</gene>
<organism evidence="1 2">
    <name type="scientific">Belnapia arida</name>
    <dbReference type="NCBI Taxonomy" id="2804533"/>
    <lineage>
        <taxon>Bacteria</taxon>
        <taxon>Pseudomonadati</taxon>
        <taxon>Pseudomonadota</taxon>
        <taxon>Alphaproteobacteria</taxon>
        <taxon>Acetobacterales</taxon>
        <taxon>Roseomonadaceae</taxon>
        <taxon>Belnapia</taxon>
    </lineage>
</organism>
<dbReference type="EMBL" id="JAETWB010000005">
    <property type="protein sequence ID" value="MBL6079188.1"/>
    <property type="molecule type" value="Genomic_DNA"/>
</dbReference>
<evidence type="ECO:0000313" key="2">
    <source>
        <dbReference type="Proteomes" id="UP000660885"/>
    </source>
</evidence>
<name>A0ABS1U3E0_9PROT</name>